<dbReference type="PANTHER" id="PTHR13153:SF5">
    <property type="entry name" value="GATOR COMPLEX PROTEIN NPRL3"/>
    <property type="match status" value="1"/>
</dbReference>
<feature type="compositionally biased region" description="Polar residues" evidence="5">
    <location>
        <begin position="88"/>
        <end position="115"/>
    </location>
</feature>
<feature type="region of interest" description="Disordered" evidence="5">
    <location>
        <begin position="82"/>
        <end position="185"/>
    </location>
</feature>
<dbReference type="GO" id="GO:1990130">
    <property type="term" value="C:GATOR1 complex"/>
    <property type="evidence" value="ECO:0007669"/>
    <property type="project" value="TreeGrafter"/>
</dbReference>
<accession>A0A9P8T4V6</accession>
<feature type="region of interest" description="Disordered" evidence="5">
    <location>
        <begin position="607"/>
        <end position="656"/>
    </location>
</feature>
<dbReference type="OrthoDB" id="18648at2759"/>
<dbReference type="GO" id="GO:0010508">
    <property type="term" value="P:positive regulation of autophagy"/>
    <property type="evidence" value="ECO:0007669"/>
    <property type="project" value="TreeGrafter"/>
</dbReference>
<evidence type="ECO:0000313" key="7">
    <source>
        <dbReference type="EMBL" id="KAH3665450.1"/>
    </source>
</evidence>
<dbReference type="AlphaFoldDB" id="A0A9P8T4V6"/>
<comment type="similarity">
    <text evidence="1 4">Belongs to the NPR3 family.</text>
</comment>
<comment type="subcellular location">
    <subcellularLocation>
        <location evidence="4">Vacuole membrane</location>
        <topology evidence="4">Peripheral membrane protein</topology>
    </subcellularLocation>
</comment>
<dbReference type="GO" id="GO:0038202">
    <property type="term" value="P:TORC1 signaling"/>
    <property type="evidence" value="ECO:0007669"/>
    <property type="project" value="TreeGrafter"/>
</dbReference>
<dbReference type="InterPro" id="IPR005365">
    <property type="entry name" value="Npr3"/>
</dbReference>
<feature type="compositionally biased region" description="Basic residues" evidence="5">
    <location>
        <begin position="238"/>
        <end position="252"/>
    </location>
</feature>
<reference evidence="7" key="1">
    <citation type="journal article" date="2021" name="Open Biol.">
        <title>Shared evolutionary footprints suggest mitochondrial oxidative damage underlies multiple complex I losses in fungi.</title>
        <authorList>
            <person name="Schikora-Tamarit M.A."/>
            <person name="Marcet-Houben M."/>
            <person name="Nosek J."/>
            <person name="Gabaldon T."/>
        </authorList>
    </citation>
    <scope>NUCLEOTIDE SEQUENCE</scope>
    <source>
        <strain evidence="7">CBS6075</strain>
    </source>
</reference>
<feature type="compositionally biased region" description="Acidic residues" evidence="5">
    <location>
        <begin position="51"/>
        <end position="64"/>
    </location>
</feature>
<dbReference type="InterPro" id="IPR056603">
    <property type="entry name" value="HTH_NPRL3"/>
</dbReference>
<evidence type="ECO:0000256" key="4">
    <source>
        <dbReference type="RuleBase" id="RU368069"/>
    </source>
</evidence>
<feature type="region of interest" description="Disordered" evidence="5">
    <location>
        <begin position="232"/>
        <end position="272"/>
    </location>
</feature>
<dbReference type="GO" id="GO:0005774">
    <property type="term" value="C:vacuolar membrane"/>
    <property type="evidence" value="ECO:0007669"/>
    <property type="project" value="UniProtKB-SubCell"/>
</dbReference>
<feature type="compositionally biased region" description="Polar residues" evidence="5">
    <location>
        <begin position="631"/>
        <end position="656"/>
    </location>
</feature>
<dbReference type="RefSeq" id="XP_046060654.1">
    <property type="nucleotide sequence ID" value="XM_046204629.1"/>
</dbReference>
<gene>
    <name evidence="7" type="ORF">OGAPHI_003634</name>
</gene>
<sequence length="752" mass="85351">MNTLYLPNPCLLGILLTISTHDGNHLVFHYPPQPNEYGYRPTPLGNQILNTEDDDYSSSSNEEMDDELLDMDLYQLQNEDDDDYSVSAEGSSRGSLSAESTGSGMNVPSSSTTNHLGKGLLGILDEQDRKRRNKESKRRNLMNNIIMGEQVPQADNSSSSKSANTSVQNDMSTTTATEQDTAPPQLDKLFGFDVDFVSELVTPPKQLCNSRFELSVDDMAFLGLPIHVNEDGSWRTSSNKRARKKKTSRKKKVSSDSDMSDDYDADNNDTSQTEKDGSMYMFHLVFVLNPPVVEYNFRIDEMFHYIASRMALLLRYEQQKSSFVWNESKLILELKDELAHLPLKEQWNKIISRSSLAKMMAQTYNAVSNSEILNIEINNKMRSFQIPIRTEYSYLPPQHIQLLPGSSLSSVSPFDSMGLNLNGKSHFDNDSMIYYALIILDDPESIIKDIQAEKHSVIANFIRMIKPSESLSRLATLSGLDISEVRLFANHLVYWRRAKAFLPLSPRNVYIVSPLAPLYNVYKDSTLFKQQFPNLPPLSNFLSLISSSSNKPRPINTIIPSRDHRDLYLDAVAWLLKYGYLTQLHTFLYLKISKEIKIKVDEELEMERKNRKSKAGDNSSSDEEDNKVAATDNTTKAQQATPAQFSVSTSNGSESNIDMTSVAPGTVYFEEEEEEDTILLDPESATALERRWIAKCVEGQPLEVVNLFYKLLKYMNGKNSLELLMMKENVSRQDVRKLLVSMSHHVTTVRHW</sequence>
<evidence type="ECO:0000256" key="2">
    <source>
        <dbReference type="ARBA" id="ARBA00017880"/>
    </source>
</evidence>
<keyword evidence="8" id="KW-1185">Reference proteome</keyword>
<dbReference type="PANTHER" id="PTHR13153">
    <property type="entry name" value="CGTHBA PROTEIN -14 GENE PROTEIN"/>
    <property type="match status" value="1"/>
</dbReference>
<feature type="compositionally biased region" description="Basic residues" evidence="5">
    <location>
        <begin position="130"/>
        <end position="140"/>
    </location>
</feature>
<dbReference type="GeneID" id="70235599"/>
<feature type="compositionally biased region" description="Acidic residues" evidence="5">
    <location>
        <begin position="258"/>
        <end position="267"/>
    </location>
</feature>
<evidence type="ECO:0000259" key="6">
    <source>
        <dbReference type="Pfam" id="PF24064"/>
    </source>
</evidence>
<dbReference type="Proteomes" id="UP000769157">
    <property type="component" value="Unassembled WGS sequence"/>
</dbReference>
<comment type="caution">
    <text evidence="7">The sequence shown here is derived from an EMBL/GenBank/DDBJ whole genome shotgun (WGS) entry which is preliminary data.</text>
</comment>
<dbReference type="GO" id="GO:0034198">
    <property type="term" value="P:cellular response to amino acid starvation"/>
    <property type="evidence" value="ECO:0007669"/>
    <property type="project" value="TreeGrafter"/>
</dbReference>
<organism evidence="7 8">
    <name type="scientific">Ogataea philodendri</name>
    <dbReference type="NCBI Taxonomy" id="1378263"/>
    <lineage>
        <taxon>Eukaryota</taxon>
        <taxon>Fungi</taxon>
        <taxon>Dikarya</taxon>
        <taxon>Ascomycota</taxon>
        <taxon>Saccharomycotina</taxon>
        <taxon>Pichiomycetes</taxon>
        <taxon>Pichiales</taxon>
        <taxon>Pichiaceae</taxon>
        <taxon>Ogataea</taxon>
    </lineage>
</organism>
<comment type="function">
    <text evidence="4">Mediates inactivation of the TORC1 complex in response to amino acid starvation. Required for meiotic nuclear division.</text>
</comment>
<evidence type="ECO:0000256" key="1">
    <source>
        <dbReference type="ARBA" id="ARBA00010546"/>
    </source>
</evidence>
<proteinExistence type="inferred from homology"/>
<feature type="region of interest" description="Disordered" evidence="5">
    <location>
        <begin position="45"/>
        <end position="64"/>
    </location>
</feature>
<dbReference type="GO" id="GO:1904262">
    <property type="term" value="P:negative regulation of TORC1 signaling"/>
    <property type="evidence" value="ECO:0007669"/>
    <property type="project" value="TreeGrafter"/>
</dbReference>
<dbReference type="GO" id="GO:0051321">
    <property type="term" value="P:meiotic cell cycle"/>
    <property type="evidence" value="ECO:0007669"/>
    <property type="project" value="UniProtKB-UniRule"/>
</dbReference>
<keyword evidence="4" id="KW-0469">Meiosis</keyword>
<dbReference type="Pfam" id="PF24064">
    <property type="entry name" value="HTH_NPRL3"/>
    <property type="match status" value="1"/>
</dbReference>
<feature type="compositionally biased region" description="Polar residues" evidence="5">
    <location>
        <begin position="163"/>
        <end position="182"/>
    </location>
</feature>
<evidence type="ECO:0000256" key="3">
    <source>
        <dbReference type="ARBA" id="ARBA00030028"/>
    </source>
</evidence>
<feature type="domain" description="GATOR1 complex protein NPRL3 C-terminal HTH" evidence="6">
    <location>
        <begin position="686"/>
        <end position="746"/>
    </location>
</feature>
<evidence type="ECO:0000313" key="8">
    <source>
        <dbReference type="Proteomes" id="UP000769157"/>
    </source>
</evidence>
<reference evidence="7" key="2">
    <citation type="submission" date="2021-01" db="EMBL/GenBank/DDBJ databases">
        <authorList>
            <person name="Schikora-Tamarit M.A."/>
        </authorList>
    </citation>
    <scope>NUCLEOTIDE SEQUENCE</scope>
    <source>
        <strain evidence="7">CBS6075</strain>
    </source>
</reference>
<protein>
    <recommendedName>
        <fullName evidence="2 4">Nitrogen permease regulator 3</fullName>
    </recommendedName>
    <alternativeName>
        <fullName evidence="3 4">Required for meiotic nuclear division protein 11</fullName>
    </alternativeName>
</protein>
<name>A0A9P8T4V6_9ASCO</name>
<evidence type="ECO:0000256" key="5">
    <source>
        <dbReference type="SAM" id="MobiDB-lite"/>
    </source>
</evidence>
<dbReference type="EMBL" id="JAEUBE010000295">
    <property type="protein sequence ID" value="KAH3665450.1"/>
    <property type="molecule type" value="Genomic_DNA"/>
</dbReference>
<dbReference type="Pfam" id="PF03666">
    <property type="entry name" value="NPR3"/>
    <property type="match status" value="1"/>
</dbReference>
<keyword evidence="4" id="KW-0732">Signal</keyword>